<proteinExistence type="predicted"/>
<dbReference type="AlphaFoldDB" id="A0A6P1VX43"/>
<organism evidence="1 2">
    <name type="scientific">Spirosoma endbachense</name>
    <dbReference type="NCBI Taxonomy" id="2666025"/>
    <lineage>
        <taxon>Bacteria</taxon>
        <taxon>Pseudomonadati</taxon>
        <taxon>Bacteroidota</taxon>
        <taxon>Cytophagia</taxon>
        <taxon>Cytophagales</taxon>
        <taxon>Cytophagaceae</taxon>
        <taxon>Spirosoma</taxon>
    </lineage>
</organism>
<dbReference type="EMBL" id="CP045997">
    <property type="protein sequence ID" value="QHV97325.1"/>
    <property type="molecule type" value="Genomic_DNA"/>
</dbReference>
<accession>A0A6P1VX43</accession>
<name>A0A6P1VX43_9BACT</name>
<evidence type="ECO:0000313" key="2">
    <source>
        <dbReference type="Proteomes" id="UP000464577"/>
    </source>
</evidence>
<gene>
    <name evidence="1" type="ORF">GJR95_20965</name>
</gene>
<protein>
    <submittedName>
        <fullName evidence="1">Uncharacterized protein</fullName>
    </submittedName>
</protein>
<dbReference type="Proteomes" id="UP000464577">
    <property type="component" value="Chromosome"/>
</dbReference>
<evidence type="ECO:0000313" key="1">
    <source>
        <dbReference type="EMBL" id="QHV97325.1"/>
    </source>
</evidence>
<dbReference type="KEGG" id="senf:GJR95_20965"/>
<sequence>MIYCFPSYTVGVVTAPYKGAKGMYGIEYVYYVANRTYASSQRRNTFDKLKVEPVGSRYVVKYCSKVPRWSRMYMGHPVPDSIPDFKIWSDFPATGWERLSNQREKTQ</sequence>
<keyword evidence="2" id="KW-1185">Reference proteome</keyword>
<reference evidence="1 2" key="1">
    <citation type="submission" date="2019-11" db="EMBL/GenBank/DDBJ databases">
        <title>Spirosoma endbachense sp. nov., isolated from a natural salt meadow.</title>
        <authorList>
            <person name="Rojas J."/>
            <person name="Ambika Manirajan B."/>
            <person name="Ratering S."/>
            <person name="Suarez C."/>
            <person name="Geissler-Plaum R."/>
            <person name="Schnell S."/>
        </authorList>
    </citation>
    <scope>NUCLEOTIDE SEQUENCE [LARGE SCALE GENOMIC DNA]</scope>
    <source>
        <strain evidence="1 2">I-24</strain>
    </source>
</reference>